<keyword evidence="7" id="KW-0915">Sodium</keyword>
<evidence type="ECO:0000256" key="10">
    <source>
        <dbReference type="ARBA" id="ARBA00023201"/>
    </source>
</evidence>
<feature type="transmembrane region" description="Helical" evidence="11">
    <location>
        <begin position="71"/>
        <end position="94"/>
    </location>
</feature>
<dbReference type="GO" id="GO:0015385">
    <property type="term" value="F:sodium:proton antiporter activity"/>
    <property type="evidence" value="ECO:0007669"/>
    <property type="project" value="InterPro"/>
</dbReference>
<dbReference type="GO" id="GO:0042391">
    <property type="term" value="P:regulation of membrane potential"/>
    <property type="evidence" value="ECO:0007669"/>
    <property type="project" value="InterPro"/>
</dbReference>
<dbReference type="Proteomes" id="UP000053989">
    <property type="component" value="Unassembled WGS sequence"/>
</dbReference>
<evidence type="ECO:0000256" key="3">
    <source>
        <dbReference type="ARBA" id="ARBA00022448"/>
    </source>
</evidence>
<evidence type="ECO:0000259" key="12">
    <source>
        <dbReference type="Pfam" id="PF00999"/>
    </source>
</evidence>
<feature type="transmembrane region" description="Helical" evidence="11">
    <location>
        <begin position="364"/>
        <end position="384"/>
    </location>
</feature>
<organism evidence="13 14">
    <name type="scientific">Scleroderma citrinum Foug A</name>
    <dbReference type="NCBI Taxonomy" id="1036808"/>
    <lineage>
        <taxon>Eukaryota</taxon>
        <taxon>Fungi</taxon>
        <taxon>Dikarya</taxon>
        <taxon>Basidiomycota</taxon>
        <taxon>Agaricomycotina</taxon>
        <taxon>Agaricomycetes</taxon>
        <taxon>Agaricomycetidae</taxon>
        <taxon>Boletales</taxon>
        <taxon>Sclerodermatineae</taxon>
        <taxon>Sclerodermataceae</taxon>
        <taxon>Scleroderma</taxon>
    </lineage>
</organism>
<feature type="transmembrane region" description="Helical" evidence="11">
    <location>
        <begin position="332"/>
        <end position="352"/>
    </location>
</feature>
<reference evidence="13 14" key="1">
    <citation type="submission" date="2014-04" db="EMBL/GenBank/DDBJ databases">
        <authorList>
            <consortium name="DOE Joint Genome Institute"/>
            <person name="Kuo A."/>
            <person name="Kohler A."/>
            <person name="Nagy L.G."/>
            <person name="Floudas D."/>
            <person name="Copeland A."/>
            <person name="Barry K.W."/>
            <person name="Cichocki N."/>
            <person name="Veneault-Fourrey C."/>
            <person name="LaButti K."/>
            <person name="Lindquist E.A."/>
            <person name="Lipzen A."/>
            <person name="Lundell T."/>
            <person name="Morin E."/>
            <person name="Murat C."/>
            <person name="Sun H."/>
            <person name="Tunlid A."/>
            <person name="Henrissat B."/>
            <person name="Grigoriev I.V."/>
            <person name="Hibbett D.S."/>
            <person name="Martin F."/>
            <person name="Nordberg H.P."/>
            <person name="Cantor M.N."/>
            <person name="Hua S.X."/>
        </authorList>
    </citation>
    <scope>NUCLEOTIDE SEQUENCE [LARGE SCALE GENOMIC DNA]</scope>
    <source>
        <strain evidence="13 14">Foug A</strain>
    </source>
</reference>
<keyword evidence="9 11" id="KW-0472">Membrane</keyword>
<evidence type="ECO:0000256" key="2">
    <source>
        <dbReference type="ARBA" id="ARBA00005248"/>
    </source>
</evidence>
<keyword evidence="14" id="KW-1185">Reference proteome</keyword>
<evidence type="ECO:0000256" key="6">
    <source>
        <dbReference type="ARBA" id="ARBA00022989"/>
    </source>
</evidence>
<keyword evidence="8" id="KW-0406">Ion transport</keyword>
<dbReference type="GO" id="GO:0005886">
    <property type="term" value="C:plasma membrane"/>
    <property type="evidence" value="ECO:0007669"/>
    <property type="project" value="InterPro"/>
</dbReference>
<dbReference type="HOGENOM" id="CLU_008635_5_0_1"/>
<dbReference type="EMBL" id="KN822007">
    <property type="protein sequence ID" value="KIM69246.1"/>
    <property type="molecule type" value="Genomic_DNA"/>
</dbReference>
<dbReference type="PANTHER" id="PTHR31382">
    <property type="entry name" value="NA(+)/H(+) ANTIPORTER"/>
    <property type="match status" value="1"/>
</dbReference>
<keyword evidence="3" id="KW-0813">Transport</keyword>
<dbReference type="InterPro" id="IPR038770">
    <property type="entry name" value="Na+/solute_symporter_sf"/>
</dbReference>
<evidence type="ECO:0000256" key="8">
    <source>
        <dbReference type="ARBA" id="ARBA00023065"/>
    </source>
</evidence>
<evidence type="ECO:0000256" key="7">
    <source>
        <dbReference type="ARBA" id="ARBA00023053"/>
    </source>
</evidence>
<dbReference type="AlphaFoldDB" id="A0A0C3EN28"/>
<evidence type="ECO:0000256" key="9">
    <source>
        <dbReference type="ARBA" id="ARBA00023136"/>
    </source>
</evidence>
<dbReference type="STRING" id="1036808.A0A0C3EN28"/>
<dbReference type="GO" id="GO:0030007">
    <property type="term" value="P:intracellular potassium ion homeostasis"/>
    <property type="evidence" value="ECO:0007669"/>
    <property type="project" value="TreeGrafter"/>
</dbReference>
<keyword evidence="10" id="KW-0739">Sodium transport</keyword>
<feature type="domain" description="Cation/H+ exchanger transmembrane" evidence="12">
    <location>
        <begin position="9"/>
        <end position="386"/>
    </location>
</feature>
<feature type="transmembrane region" description="Helical" evidence="11">
    <location>
        <begin position="300"/>
        <end position="320"/>
    </location>
</feature>
<feature type="transmembrane region" description="Helical" evidence="11">
    <location>
        <begin position="177"/>
        <end position="195"/>
    </location>
</feature>
<keyword evidence="4" id="KW-0050">Antiport</keyword>
<dbReference type="GO" id="GO:0036376">
    <property type="term" value="P:sodium ion export across plasma membrane"/>
    <property type="evidence" value="ECO:0007669"/>
    <property type="project" value="InterPro"/>
</dbReference>
<name>A0A0C3EN28_9AGAM</name>
<feature type="transmembrane region" description="Helical" evidence="11">
    <location>
        <begin position="263"/>
        <end position="285"/>
    </location>
</feature>
<gene>
    <name evidence="13" type="ORF">SCLCIDRAFT_13332</name>
</gene>
<proteinExistence type="inferred from homology"/>
<evidence type="ECO:0000313" key="14">
    <source>
        <dbReference type="Proteomes" id="UP000053989"/>
    </source>
</evidence>
<reference evidence="14" key="2">
    <citation type="submission" date="2015-01" db="EMBL/GenBank/DDBJ databases">
        <title>Evolutionary Origins and Diversification of the Mycorrhizal Mutualists.</title>
        <authorList>
            <consortium name="DOE Joint Genome Institute"/>
            <consortium name="Mycorrhizal Genomics Consortium"/>
            <person name="Kohler A."/>
            <person name="Kuo A."/>
            <person name="Nagy L.G."/>
            <person name="Floudas D."/>
            <person name="Copeland A."/>
            <person name="Barry K.W."/>
            <person name="Cichocki N."/>
            <person name="Veneault-Fourrey C."/>
            <person name="LaButti K."/>
            <person name="Lindquist E.A."/>
            <person name="Lipzen A."/>
            <person name="Lundell T."/>
            <person name="Morin E."/>
            <person name="Murat C."/>
            <person name="Riley R."/>
            <person name="Ohm R."/>
            <person name="Sun H."/>
            <person name="Tunlid A."/>
            <person name="Henrissat B."/>
            <person name="Grigoriev I.V."/>
            <person name="Hibbett D.S."/>
            <person name="Martin F."/>
        </authorList>
    </citation>
    <scope>NUCLEOTIDE SEQUENCE [LARGE SCALE GENOMIC DNA]</scope>
    <source>
        <strain evidence="14">Foug A</strain>
    </source>
</reference>
<evidence type="ECO:0000256" key="4">
    <source>
        <dbReference type="ARBA" id="ARBA00022449"/>
    </source>
</evidence>
<dbReference type="Pfam" id="PF00999">
    <property type="entry name" value="Na_H_Exchanger"/>
    <property type="match status" value="1"/>
</dbReference>
<dbReference type="Gene3D" id="1.20.1530.20">
    <property type="match status" value="1"/>
</dbReference>
<comment type="similarity">
    <text evidence="2">Belongs to the fungal Na(+)/H(+) exchanger family.</text>
</comment>
<evidence type="ECO:0000256" key="5">
    <source>
        <dbReference type="ARBA" id="ARBA00022692"/>
    </source>
</evidence>
<dbReference type="GO" id="GO:0120029">
    <property type="term" value="P:proton export across plasma membrane"/>
    <property type="evidence" value="ECO:0007669"/>
    <property type="project" value="InterPro"/>
</dbReference>
<feature type="transmembrane region" description="Helical" evidence="11">
    <location>
        <begin position="46"/>
        <end position="64"/>
    </location>
</feature>
<dbReference type="OrthoDB" id="2190219at2759"/>
<evidence type="ECO:0000256" key="1">
    <source>
        <dbReference type="ARBA" id="ARBA00004141"/>
    </source>
</evidence>
<keyword evidence="6 11" id="KW-1133">Transmembrane helix</keyword>
<sequence length="391" mass="42566">MSWWIRCIVVLGTAFGIVIGPYGVNAFDPRSWGSHQNEITLEVLRFVLWVGLFAVGVELPCAYMKKHAKGLLVMVVPTMACGWVVIAAIIYALFPKLNLASALCISACLTPTDPITCAAITRGSFAQEHVPKEIRHILTAEAAANDGLAYPFLSISIYLLTESSVRAAIQKGFLVGWLYQVMFGTFLGAIIGLLFSKLMQWSHRKGLVDRESYIAQYLSLAVFAPGVAYSLGADDLLAAFAAGCAVAWDGHFKEQTEGDGDTFASVTDCILNCACFIYIGAWLPFDSYNSEVLGISTSRLIVLLISILLIRRIPFILLLYKWIPEITSWKEALFSGHFGDAVFVSTLASTRLPSPANPPANEQQMLAATVQTVVSFVVLGSIFIRMLSSGT</sequence>
<accession>A0A0C3EN28</accession>
<dbReference type="InterPro" id="IPR004712">
    <property type="entry name" value="Na+/H+_antiporter_fungi"/>
</dbReference>
<dbReference type="PANTHER" id="PTHR31382:SF4">
    <property type="entry name" value="NA(+)_H(+) ANTIPORTER"/>
    <property type="match status" value="1"/>
</dbReference>
<evidence type="ECO:0000313" key="13">
    <source>
        <dbReference type="EMBL" id="KIM69246.1"/>
    </source>
</evidence>
<evidence type="ECO:0000256" key="11">
    <source>
        <dbReference type="SAM" id="Phobius"/>
    </source>
</evidence>
<protein>
    <recommendedName>
        <fullName evidence="12">Cation/H+ exchanger transmembrane domain-containing protein</fullName>
    </recommendedName>
</protein>
<dbReference type="InterPro" id="IPR006153">
    <property type="entry name" value="Cation/H_exchanger_TM"/>
</dbReference>
<keyword evidence="5 11" id="KW-0812">Transmembrane</keyword>
<comment type="subcellular location">
    <subcellularLocation>
        <location evidence="1">Membrane</location>
        <topology evidence="1">Multi-pass membrane protein</topology>
    </subcellularLocation>
</comment>
<dbReference type="InParanoid" id="A0A0C3EN28"/>